<organism evidence="2 3">
    <name type="scientific">Solibacillus silvestris (strain StLB046)</name>
    <name type="common">Bacillus silvestris</name>
    <dbReference type="NCBI Taxonomy" id="1002809"/>
    <lineage>
        <taxon>Bacteria</taxon>
        <taxon>Bacillati</taxon>
        <taxon>Bacillota</taxon>
        <taxon>Bacilli</taxon>
        <taxon>Bacillales</taxon>
        <taxon>Caryophanaceae</taxon>
        <taxon>Solibacillus</taxon>
    </lineage>
</organism>
<dbReference type="HOGENOM" id="CLU_2095260_0_0_9"/>
<keyword evidence="1" id="KW-0812">Transmembrane</keyword>
<accession>F2F0W9</accession>
<keyword evidence="1" id="KW-0472">Membrane</keyword>
<evidence type="ECO:0000313" key="3">
    <source>
        <dbReference type="Proteomes" id="UP000006691"/>
    </source>
</evidence>
<reference evidence="3" key="1">
    <citation type="submission" date="2011-04" db="EMBL/GenBank/DDBJ databases">
        <title>Genome sequence of Solibacillus silvestris StLB046.</title>
        <authorList>
            <person name="Morohoshi T."/>
            <person name="Someya N."/>
            <person name="Ikeda T."/>
        </authorList>
    </citation>
    <scope>NUCLEOTIDE SEQUENCE [LARGE SCALE GENOMIC DNA]</scope>
    <source>
        <strain evidence="3">StLB046</strain>
    </source>
</reference>
<dbReference type="RefSeq" id="WP_014823691.1">
    <property type="nucleotide sequence ID" value="NC_018065.1"/>
</dbReference>
<feature type="transmembrane region" description="Helical" evidence="1">
    <location>
        <begin position="89"/>
        <end position="115"/>
    </location>
</feature>
<keyword evidence="3" id="KW-1185">Reference proteome</keyword>
<dbReference type="Proteomes" id="UP000006691">
    <property type="component" value="Chromosome"/>
</dbReference>
<keyword evidence="1" id="KW-1133">Transmembrane helix</keyword>
<feature type="transmembrane region" description="Helical" evidence="1">
    <location>
        <begin position="37"/>
        <end position="56"/>
    </location>
</feature>
<proteinExistence type="predicted"/>
<reference evidence="2 3" key="2">
    <citation type="journal article" date="2012" name="J. Biosci. Bioeng.">
        <title>Complete genome sequence and characterization of the N-acylhomoserine lactone-degrading gene of the potato leaf-associated Solibacillus silvestris.</title>
        <authorList>
            <person name="Morohoshi T."/>
            <person name="Tominaga Y."/>
            <person name="Someya N."/>
            <person name="Ikeda T."/>
        </authorList>
    </citation>
    <scope>NUCLEOTIDE SEQUENCE [LARGE SCALE GENOMIC DNA]</scope>
    <source>
        <strain evidence="2 3">StLB046</strain>
    </source>
</reference>
<feature type="transmembrane region" description="Helical" evidence="1">
    <location>
        <begin position="6"/>
        <end position="25"/>
    </location>
</feature>
<gene>
    <name evidence="2" type="ordered locus">SSIL_1940</name>
</gene>
<evidence type="ECO:0000313" key="2">
    <source>
        <dbReference type="EMBL" id="BAK16363.1"/>
    </source>
</evidence>
<dbReference type="AlphaFoldDB" id="F2F0W9"/>
<feature type="transmembrane region" description="Helical" evidence="1">
    <location>
        <begin position="62"/>
        <end position="82"/>
    </location>
</feature>
<evidence type="ECO:0000256" key="1">
    <source>
        <dbReference type="SAM" id="Phobius"/>
    </source>
</evidence>
<dbReference type="EMBL" id="AP012157">
    <property type="protein sequence ID" value="BAK16363.1"/>
    <property type="molecule type" value="Genomic_DNA"/>
</dbReference>
<dbReference type="KEGG" id="siv:SSIL_1940"/>
<protein>
    <submittedName>
        <fullName evidence="2">Predicted membrane protein</fullName>
    </submittedName>
</protein>
<name>F2F0W9_SOLSS</name>
<dbReference type="eggNOG" id="ENOG502ZRHV">
    <property type="taxonomic scope" value="Bacteria"/>
</dbReference>
<sequence>MIYLTIIYMFMLAVIISAIGGFIFYKLIYKKFSRTLSYVLGGFLSLLLSIPLTKLLLFGGIWFYNLPIALLGIVVYIAFIMYSNNNIKLIKWIGIITLILLIVAHVYLIIMTIYFN</sequence>